<dbReference type="Pfam" id="PF24623">
    <property type="entry name" value="Phage_zn_bind_8"/>
    <property type="match status" value="1"/>
</dbReference>
<reference evidence="3 4" key="1">
    <citation type="submission" date="2016-10" db="EMBL/GenBank/DDBJ databases">
        <authorList>
            <person name="de Groot N.N."/>
        </authorList>
    </citation>
    <scope>NUCLEOTIDE SEQUENCE [LARGE SCALE GENOMIC DNA]</scope>
    <source>
        <strain evidence="3 4">CGMCC 4.5727</strain>
    </source>
</reference>
<proteinExistence type="predicted"/>
<dbReference type="Proteomes" id="UP000199155">
    <property type="component" value="Unassembled WGS sequence"/>
</dbReference>
<gene>
    <name evidence="3" type="ORF">SAMN05421806_12839</name>
</gene>
<evidence type="ECO:0000313" key="4">
    <source>
        <dbReference type="Proteomes" id="UP000199155"/>
    </source>
</evidence>
<dbReference type="InterPro" id="IPR056911">
    <property type="entry name" value="Phage_Znf_bind_put"/>
</dbReference>
<dbReference type="STRING" id="417292.SAMN05421806_12839"/>
<name>A0A1G9J8V2_9ACTN</name>
<evidence type="ECO:0000313" key="3">
    <source>
        <dbReference type="EMBL" id="SDL33646.1"/>
    </source>
</evidence>
<sequence>MDVQEVIRLLGEISLVDDRVVKTDEAEQKAQVRMWAVALSEVPLDYAGEAVGRHYAESAYPIMPKDITARWRDTVRERLSRQVGTFEPSHHPELDPDDKYGNAYVAALRAGRTAVMTGAEQPRELPELVGRVGRTVEAAPATEGYLAAKAALFPKRDKPAGPTGPPELAVGCPACEAAPHRPCQTTKRGRPMTGTHPSRRDAYAAQQGAAA</sequence>
<evidence type="ECO:0000256" key="1">
    <source>
        <dbReference type="SAM" id="MobiDB-lite"/>
    </source>
</evidence>
<dbReference type="AlphaFoldDB" id="A0A1G9J8V2"/>
<feature type="domain" description="DNA-binding phage zinc finger" evidence="2">
    <location>
        <begin position="161"/>
        <end position="207"/>
    </location>
</feature>
<organism evidence="3 4">
    <name type="scientific">Streptomyces indicus</name>
    <dbReference type="NCBI Taxonomy" id="417292"/>
    <lineage>
        <taxon>Bacteria</taxon>
        <taxon>Bacillati</taxon>
        <taxon>Actinomycetota</taxon>
        <taxon>Actinomycetes</taxon>
        <taxon>Kitasatosporales</taxon>
        <taxon>Streptomycetaceae</taxon>
        <taxon>Streptomyces</taxon>
    </lineage>
</organism>
<keyword evidence="4" id="KW-1185">Reference proteome</keyword>
<protein>
    <recommendedName>
        <fullName evidence="2">DNA-binding phage zinc finger domain-containing protein</fullName>
    </recommendedName>
</protein>
<dbReference type="OrthoDB" id="4222963at2"/>
<evidence type="ECO:0000259" key="2">
    <source>
        <dbReference type="Pfam" id="PF24623"/>
    </source>
</evidence>
<feature type="region of interest" description="Disordered" evidence="1">
    <location>
        <begin position="170"/>
        <end position="211"/>
    </location>
</feature>
<accession>A0A1G9J8V2</accession>
<dbReference type="EMBL" id="FNFF01000028">
    <property type="protein sequence ID" value="SDL33646.1"/>
    <property type="molecule type" value="Genomic_DNA"/>
</dbReference>
<dbReference type="RefSeq" id="WP_093617893.1">
    <property type="nucleotide sequence ID" value="NZ_FNFF01000028.1"/>
</dbReference>